<evidence type="ECO:0000259" key="4">
    <source>
        <dbReference type="PROSITE" id="PS51123"/>
    </source>
</evidence>
<evidence type="ECO:0000256" key="2">
    <source>
        <dbReference type="SAM" id="Coils"/>
    </source>
</evidence>
<dbReference type="PROSITE" id="PS51123">
    <property type="entry name" value="OMPA_2"/>
    <property type="match status" value="1"/>
</dbReference>
<dbReference type="SUPFAM" id="SSF103088">
    <property type="entry name" value="OmpA-like"/>
    <property type="match status" value="1"/>
</dbReference>
<feature type="domain" description="OmpA-like" evidence="4">
    <location>
        <begin position="130"/>
        <end position="250"/>
    </location>
</feature>
<gene>
    <name evidence="5" type="ORF">GCM10011340_34740</name>
</gene>
<evidence type="ECO:0000313" key="6">
    <source>
        <dbReference type="Proteomes" id="UP000658258"/>
    </source>
</evidence>
<dbReference type="InterPro" id="IPR036737">
    <property type="entry name" value="OmpA-like_sf"/>
</dbReference>
<feature type="coiled-coil region" evidence="2">
    <location>
        <begin position="53"/>
        <end position="101"/>
    </location>
</feature>
<dbReference type="Pfam" id="PF00691">
    <property type="entry name" value="OmpA"/>
    <property type="match status" value="1"/>
</dbReference>
<keyword evidence="1" id="KW-0472">Membrane</keyword>
<dbReference type="EMBL" id="BNAG01000005">
    <property type="protein sequence ID" value="GHE74975.1"/>
    <property type="molecule type" value="Genomic_DNA"/>
</dbReference>
<evidence type="ECO:0000256" key="3">
    <source>
        <dbReference type="SAM" id="SignalP"/>
    </source>
</evidence>
<protein>
    <submittedName>
        <fullName evidence="5">Cell envelope biogenesis protein OmpA</fullName>
    </submittedName>
</protein>
<keyword evidence="3" id="KW-0732">Signal</keyword>
<sequence length="258" mass="29188">MTKKRIDMMIRNRNKWIGSLLGVTALIALSSCSAQKDLIATQASNIDSLQTSMQQLVAERDNLLQYNEELLKENDRMQEQIAVLRANIEAQDELLEDKTDKAELVEEWQQETEAIVATFKDYGIDVMVEEGMIRLSVDEGLLFESGSAKINNRGQMLVDRIAEGIMQMRHAEIIVEGHTDSDPLIGPENNWDLSVERSMAVVERMIREHDVSAQKLMVAGKSKFDPVAKNTSEAMKALNRRVEFIIVPNVETLLQEVE</sequence>
<accession>A0ABQ3ID02</accession>
<keyword evidence="6" id="KW-1185">Reference proteome</keyword>
<dbReference type="Proteomes" id="UP000658258">
    <property type="component" value="Unassembled WGS sequence"/>
</dbReference>
<dbReference type="InterPro" id="IPR050330">
    <property type="entry name" value="Bact_OuterMem_StrucFunc"/>
</dbReference>
<dbReference type="InterPro" id="IPR006665">
    <property type="entry name" value="OmpA-like"/>
</dbReference>
<feature type="signal peptide" evidence="3">
    <location>
        <begin position="1"/>
        <end position="36"/>
    </location>
</feature>
<feature type="chain" id="PRO_5046456845" evidence="3">
    <location>
        <begin position="37"/>
        <end position="258"/>
    </location>
</feature>
<comment type="caution">
    <text evidence="5">The sequence shown here is derived from an EMBL/GenBank/DDBJ whole genome shotgun (WGS) entry which is preliminary data.</text>
</comment>
<organism evidence="5 6">
    <name type="scientific">Roseivirga thermotolerans</name>
    <dbReference type="NCBI Taxonomy" id="1758176"/>
    <lineage>
        <taxon>Bacteria</taxon>
        <taxon>Pseudomonadati</taxon>
        <taxon>Bacteroidota</taxon>
        <taxon>Cytophagia</taxon>
        <taxon>Cytophagales</taxon>
        <taxon>Roseivirgaceae</taxon>
        <taxon>Roseivirga</taxon>
    </lineage>
</organism>
<reference evidence="6" key="1">
    <citation type="journal article" date="2019" name="Int. J. Syst. Evol. Microbiol.">
        <title>The Global Catalogue of Microorganisms (GCM) 10K type strain sequencing project: providing services to taxonomists for standard genome sequencing and annotation.</title>
        <authorList>
            <consortium name="The Broad Institute Genomics Platform"/>
            <consortium name="The Broad Institute Genome Sequencing Center for Infectious Disease"/>
            <person name="Wu L."/>
            <person name="Ma J."/>
        </authorList>
    </citation>
    <scope>NUCLEOTIDE SEQUENCE [LARGE SCALE GENOMIC DNA]</scope>
    <source>
        <strain evidence="6">CGMCC 1.15111</strain>
    </source>
</reference>
<dbReference type="PANTHER" id="PTHR30329:SF21">
    <property type="entry name" value="LIPOPROTEIN YIAD-RELATED"/>
    <property type="match status" value="1"/>
</dbReference>
<dbReference type="PROSITE" id="PS51257">
    <property type="entry name" value="PROKAR_LIPOPROTEIN"/>
    <property type="match status" value="1"/>
</dbReference>
<dbReference type="RefSeq" id="WP_189631577.1">
    <property type="nucleotide sequence ID" value="NZ_BNAG01000005.1"/>
</dbReference>
<evidence type="ECO:0000256" key="1">
    <source>
        <dbReference type="PROSITE-ProRule" id="PRU00473"/>
    </source>
</evidence>
<dbReference type="CDD" id="cd07185">
    <property type="entry name" value="OmpA_C-like"/>
    <property type="match status" value="1"/>
</dbReference>
<name>A0ABQ3ID02_9BACT</name>
<dbReference type="Gene3D" id="3.30.1330.60">
    <property type="entry name" value="OmpA-like domain"/>
    <property type="match status" value="1"/>
</dbReference>
<dbReference type="PANTHER" id="PTHR30329">
    <property type="entry name" value="STATOR ELEMENT OF FLAGELLAR MOTOR COMPLEX"/>
    <property type="match status" value="1"/>
</dbReference>
<keyword evidence="2" id="KW-0175">Coiled coil</keyword>
<evidence type="ECO:0000313" key="5">
    <source>
        <dbReference type="EMBL" id="GHE74975.1"/>
    </source>
</evidence>
<proteinExistence type="predicted"/>